<comment type="caution">
    <text evidence="2">The sequence shown here is derived from an EMBL/GenBank/DDBJ whole genome shotgun (WGS) entry which is preliminary data.</text>
</comment>
<name>A0AAV4QFJ6_9ARAC</name>
<reference evidence="2 3" key="1">
    <citation type="submission" date="2021-06" db="EMBL/GenBank/DDBJ databases">
        <title>Caerostris darwini draft genome.</title>
        <authorList>
            <person name="Kono N."/>
            <person name="Arakawa K."/>
        </authorList>
    </citation>
    <scope>NUCLEOTIDE SEQUENCE [LARGE SCALE GENOMIC DNA]</scope>
</reference>
<dbReference type="AlphaFoldDB" id="A0AAV4QFJ6"/>
<proteinExistence type="predicted"/>
<protein>
    <submittedName>
        <fullName evidence="2">Uncharacterized protein</fullName>
    </submittedName>
</protein>
<dbReference type="Proteomes" id="UP001054837">
    <property type="component" value="Unassembled WGS sequence"/>
</dbReference>
<keyword evidence="3" id="KW-1185">Reference proteome</keyword>
<organism evidence="2 3">
    <name type="scientific">Caerostris darwini</name>
    <dbReference type="NCBI Taxonomy" id="1538125"/>
    <lineage>
        <taxon>Eukaryota</taxon>
        <taxon>Metazoa</taxon>
        <taxon>Ecdysozoa</taxon>
        <taxon>Arthropoda</taxon>
        <taxon>Chelicerata</taxon>
        <taxon>Arachnida</taxon>
        <taxon>Araneae</taxon>
        <taxon>Araneomorphae</taxon>
        <taxon>Entelegynae</taxon>
        <taxon>Araneoidea</taxon>
        <taxon>Araneidae</taxon>
        <taxon>Caerostris</taxon>
    </lineage>
</organism>
<feature type="region of interest" description="Disordered" evidence="1">
    <location>
        <begin position="100"/>
        <end position="132"/>
    </location>
</feature>
<evidence type="ECO:0000313" key="3">
    <source>
        <dbReference type="Proteomes" id="UP001054837"/>
    </source>
</evidence>
<feature type="compositionally biased region" description="Basic and acidic residues" evidence="1">
    <location>
        <begin position="109"/>
        <end position="120"/>
    </location>
</feature>
<evidence type="ECO:0000313" key="2">
    <source>
        <dbReference type="EMBL" id="GIY06800.1"/>
    </source>
</evidence>
<gene>
    <name evidence="2" type="ORF">CDAR_76431</name>
</gene>
<feature type="compositionally biased region" description="Basic residues" evidence="1">
    <location>
        <begin position="121"/>
        <end position="130"/>
    </location>
</feature>
<evidence type="ECO:0000256" key="1">
    <source>
        <dbReference type="SAM" id="MobiDB-lite"/>
    </source>
</evidence>
<accession>A0AAV4QFJ6</accession>
<dbReference type="EMBL" id="BPLQ01004264">
    <property type="protein sequence ID" value="GIY06800.1"/>
    <property type="molecule type" value="Genomic_DNA"/>
</dbReference>
<sequence length="224" mass="24962">MSRMVSEGIGCRMGNPPFPAWRSPRALVSFLLPREVTLPSTDRRRDRKEGVKLAVEVTWPQLGRSLESSPPPPPYTLLSLPPSLPRGINLPEFGLPPLPLFPPPQITSKLRDSTQRERERGRRKKKRRLHGGGVGVGGRIGLYATDRKLLIECESLNRAPLFLARNERVWERALVKKAETPRLITNRADRNGAPVIDVAPGNIDSMAPLASDGYVLRVDGKQLF</sequence>